<dbReference type="STRING" id="742727.HMPREF9447_03814"/>
<keyword evidence="2" id="KW-1185">Reference proteome</keyword>
<dbReference type="SUPFAM" id="SSF46565">
    <property type="entry name" value="Chaperone J-domain"/>
    <property type="match status" value="1"/>
</dbReference>
<name>K9EIJ2_9BACE</name>
<proteinExistence type="predicted"/>
<evidence type="ECO:0008006" key="3">
    <source>
        <dbReference type="Google" id="ProtNLM"/>
    </source>
</evidence>
<organism evidence="1 2">
    <name type="scientific">Bacteroides oleiciplenus YIT 12058</name>
    <dbReference type="NCBI Taxonomy" id="742727"/>
    <lineage>
        <taxon>Bacteria</taxon>
        <taxon>Pseudomonadati</taxon>
        <taxon>Bacteroidota</taxon>
        <taxon>Bacteroidia</taxon>
        <taxon>Bacteroidales</taxon>
        <taxon>Bacteroidaceae</taxon>
        <taxon>Bacteroides</taxon>
    </lineage>
</organism>
<accession>K9EIJ2</accession>
<sequence>MNIWNRLIELFNSSTSNHEEMNIVDSIAKSKILYKKLISITHPDRNPTQEELAKVLSERINANRYNYRELKNIEQEVYKKLLKP</sequence>
<dbReference type="InterPro" id="IPR036869">
    <property type="entry name" value="J_dom_sf"/>
</dbReference>
<evidence type="ECO:0000313" key="1">
    <source>
        <dbReference type="EMBL" id="EKU88940.1"/>
    </source>
</evidence>
<dbReference type="AlphaFoldDB" id="K9EIJ2"/>
<dbReference type="HOGENOM" id="CLU_2505738_0_0_10"/>
<dbReference type="Proteomes" id="UP000009872">
    <property type="component" value="Unassembled WGS sequence"/>
</dbReference>
<comment type="caution">
    <text evidence="1">The sequence shown here is derived from an EMBL/GenBank/DDBJ whole genome shotgun (WGS) entry which is preliminary data.</text>
</comment>
<protein>
    <recommendedName>
        <fullName evidence="3">J domain-containing protein</fullName>
    </recommendedName>
</protein>
<gene>
    <name evidence="1" type="ORF">HMPREF9447_03814</name>
</gene>
<evidence type="ECO:0000313" key="2">
    <source>
        <dbReference type="Proteomes" id="UP000009872"/>
    </source>
</evidence>
<dbReference type="EMBL" id="ADLF01000016">
    <property type="protein sequence ID" value="EKU88940.1"/>
    <property type="molecule type" value="Genomic_DNA"/>
</dbReference>
<reference evidence="1 2" key="1">
    <citation type="submission" date="2012-09" db="EMBL/GenBank/DDBJ databases">
        <title>The Genome Sequence of Bacteroides oleiciplenus YIT 12058.</title>
        <authorList>
            <consortium name="The Broad Institute Genome Sequencing Platform"/>
            <person name="Earl A."/>
            <person name="Ward D."/>
            <person name="Feldgarden M."/>
            <person name="Gevers D."/>
            <person name="Morotomi M."/>
            <person name="Walker B."/>
            <person name="Young S.K."/>
            <person name="Zeng Q."/>
            <person name="Gargeya S."/>
            <person name="Fitzgerald M."/>
            <person name="Haas B."/>
            <person name="Abouelleil A."/>
            <person name="Alvarado L."/>
            <person name="Arachchi H.M."/>
            <person name="Berlin A.M."/>
            <person name="Chapman S.B."/>
            <person name="Goldberg J."/>
            <person name="Griggs A."/>
            <person name="Gujja S."/>
            <person name="Hansen M."/>
            <person name="Howarth C."/>
            <person name="Imamovic A."/>
            <person name="Larimer J."/>
            <person name="McCowen C."/>
            <person name="Montmayeur A."/>
            <person name="Murphy C."/>
            <person name="Neiman D."/>
            <person name="Pearson M."/>
            <person name="Priest M."/>
            <person name="Roberts A."/>
            <person name="Saif S."/>
            <person name="Shea T."/>
            <person name="Sisk P."/>
            <person name="Sykes S."/>
            <person name="Wortman J."/>
            <person name="Nusbaum C."/>
            <person name="Birren B."/>
        </authorList>
    </citation>
    <scope>NUCLEOTIDE SEQUENCE [LARGE SCALE GENOMIC DNA]</scope>
    <source>
        <strain evidence="1 2">YIT 12058</strain>
    </source>
</reference>